<keyword evidence="4" id="KW-1185">Reference proteome</keyword>
<dbReference type="OrthoDB" id="6435025at2759"/>
<feature type="region of interest" description="Disordered" evidence="1">
    <location>
        <begin position="446"/>
        <end position="538"/>
    </location>
</feature>
<proteinExistence type="predicted"/>
<evidence type="ECO:0000313" key="4">
    <source>
        <dbReference type="Proteomes" id="UP000887013"/>
    </source>
</evidence>
<dbReference type="Proteomes" id="UP000887013">
    <property type="component" value="Unassembled WGS sequence"/>
</dbReference>
<feature type="compositionally biased region" description="Basic and acidic residues" evidence="1">
    <location>
        <begin position="198"/>
        <end position="215"/>
    </location>
</feature>
<reference evidence="3" key="1">
    <citation type="submission" date="2020-08" db="EMBL/GenBank/DDBJ databases">
        <title>Multicomponent nature underlies the extraordinary mechanical properties of spider dragline silk.</title>
        <authorList>
            <person name="Kono N."/>
            <person name="Nakamura H."/>
            <person name="Mori M."/>
            <person name="Yoshida Y."/>
            <person name="Ohtoshi R."/>
            <person name="Malay A.D."/>
            <person name="Moran D.A.P."/>
            <person name="Tomita M."/>
            <person name="Numata K."/>
            <person name="Arakawa K."/>
        </authorList>
    </citation>
    <scope>NUCLEOTIDE SEQUENCE</scope>
</reference>
<evidence type="ECO:0000256" key="1">
    <source>
        <dbReference type="SAM" id="MobiDB-lite"/>
    </source>
</evidence>
<comment type="caution">
    <text evidence="3">The sequence shown here is derived from an EMBL/GenBank/DDBJ whole genome shotgun (WGS) entry which is preliminary data.</text>
</comment>
<feature type="compositionally biased region" description="Basic and acidic residues" evidence="1">
    <location>
        <begin position="686"/>
        <end position="700"/>
    </location>
</feature>
<keyword evidence="2" id="KW-0732">Signal</keyword>
<dbReference type="EMBL" id="BMAW01117680">
    <property type="protein sequence ID" value="GFT76269.1"/>
    <property type="molecule type" value="Genomic_DNA"/>
</dbReference>
<feature type="chain" id="PRO_5036494796" evidence="2">
    <location>
        <begin position="24"/>
        <end position="989"/>
    </location>
</feature>
<feature type="region of interest" description="Disordered" evidence="1">
    <location>
        <begin position="293"/>
        <end position="433"/>
    </location>
</feature>
<organism evidence="3 4">
    <name type="scientific">Nephila pilipes</name>
    <name type="common">Giant wood spider</name>
    <name type="synonym">Nephila maculata</name>
    <dbReference type="NCBI Taxonomy" id="299642"/>
    <lineage>
        <taxon>Eukaryota</taxon>
        <taxon>Metazoa</taxon>
        <taxon>Ecdysozoa</taxon>
        <taxon>Arthropoda</taxon>
        <taxon>Chelicerata</taxon>
        <taxon>Arachnida</taxon>
        <taxon>Araneae</taxon>
        <taxon>Araneomorphae</taxon>
        <taxon>Entelegynae</taxon>
        <taxon>Araneoidea</taxon>
        <taxon>Nephilidae</taxon>
        <taxon>Nephila</taxon>
    </lineage>
</organism>
<feature type="compositionally biased region" description="Polar residues" evidence="1">
    <location>
        <begin position="179"/>
        <end position="196"/>
    </location>
</feature>
<feature type="compositionally biased region" description="Basic and acidic residues" evidence="1">
    <location>
        <begin position="227"/>
        <end position="260"/>
    </location>
</feature>
<feature type="region of interest" description="Disordered" evidence="1">
    <location>
        <begin position="138"/>
        <end position="269"/>
    </location>
</feature>
<sequence>MWSLIAARITVVAVLLCLQVSHAGEAVKKDDLDPGTVQMLSNILESLDAFRNDRLRDLEKIRLSTPSGNGTAVARVGEVSESPSNSSVSEHIRALKEGIMGHNPVKKTFGYKVTVYTSPIGENGKDTKPVLVTQYVGGDMKPNAVNRRADESDDLQESGNHPDKQLVHSSESAHLPVQVSVTSIGSGDGSESSASKGATDHNRKTEHSQSSEKGHQQQHTLHSKVAKGHDHERHSANHDEHHKETETESHRHDTQAHDKGGASQQGIRERTEIEYYEREHFLDTEYDKAKLGHDKTHGVKEHESHHDHDSHEDKKVHAKDDSHSHKADTGGSVGKEVATGEAAILDANGGHSYYTPPIPVSYQEHPHVAKQEHSLHEDSHAVKEDAESSRLHHSEESKGHREHNSEKDLQTENKDTGYVDKDKGRRKEGYRERGYKITAEREYFLNDAHHDKGQASHTSGHKLKDQEGAAHGTKEGERDRGFTKEEKKEEAHDAAYDAKDHHYYDGEAHSEGFASEKAASSSGGEKKQKEEIIPLAPPVVNYVEEDTHSGPLYPLPIVYAPSDDGAQAVVAYPPENLTPLPKSTNDHRSSEFDTRQSRKEHRPRNQQPLGGYDDEPADVATAGYVGHATYKKRNPSPLVSSIRDNVRKDVHAKPPSYSKSESTSSSENSVPSSENSVRFPNEEEDSPKYQKEPEVERVNDEIIFPQEQEKVIPEYAKYTKEPRGHSAEQIYYPKKNPNPPVVNKENPPVVQKDLVFLEEPKRVRPEQKQNPGHNLHPHLPNVRQTDSRSLYMQGAQNADKLIRSAYPQIQATAHPTVSDLIQELAGYTQQQDIQRYPQVQPQRNANENAELTYADLHHLYNLSPGSHEQRQHRAPQNYRSSEQPSRNPKPVHQPALAAQNHQKQQVGRYNQLIQNSQQQASLEQLQQHHPQGPAMLHLQQQQSPRTLSVLEQLTQQTKPPFSPVVLLSRGPPAQKQNQAVDIWYTRQKK</sequence>
<feature type="region of interest" description="Disordered" evidence="1">
    <location>
        <begin position="569"/>
        <end position="746"/>
    </location>
</feature>
<feature type="compositionally biased region" description="Basic and acidic residues" evidence="1">
    <location>
        <begin position="462"/>
        <end position="510"/>
    </location>
</feature>
<dbReference type="AlphaFoldDB" id="A0A8X6PKV7"/>
<feature type="compositionally biased region" description="Basic and acidic residues" evidence="1">
    <location>
        <begin position="584"/>
        <end position="597"/>
    </location>
</feature>
<feature type="compositionally biased region" description="Basic and acidic residues" evidence="1">
    <location>
        <begin position="707"/>
        <end position="726"/>
    </location>
</feature>
<name>A0A8X6PKV7_NEPPI</name>
<accession>A0A8X6PKV7</accession>
<feature type="region of interest" description="Disordered" evidence="1">
    <location>
        <begin position="863"/>
        <end position="906"/>
    </location>
</feature>
<feature type="compositionally biased region" description="Basic and acidic residues" evidence="1">
    <location>
        <begin position="293"/>
        <end position="328"/>
    </location>
</feature>
<evidence type="ECO:0000256" key="2">
    <source>
        <dbReference type="SAM" id="SignalP"/>
    </source>
</evidence>
<feature type="signal peptide" evidence="2">
    <location>
        <begin position="1"/>
        <end position="23"/>
    </location>
</feature>
<feature type="compositionally biased region" description="Basic and acidic residues" evidence="1">
    <location>
        <begin position="364"/>
        <end position="433"/>
    </location>
</feature>
<protein>
    <submittedName>
        <fullName evidence="3">Uncharacterized protein</fullName>
    </submittedName>
</protein>
<evidence type="ECO:0000313" key="3">
    <source>
        <dbReference type="EMBL" id="GFT76269.1"/>
    </source>
</evidence>
<feature type="compositionally biased region" description="Polar residues" evidence="1">
    <location>
        <begin position="877"/>
        <end position="886"/>
    </location>
</feature>
<gene>
    <name evidence="3" type="primary">AVEN_234171_1</name>
    <name evidence="3" type="ORF">NPIL_230571</name>
</gene>
<feature type="compositionally biased region" description="Low complexity" evidence="1">
    <location>
        <begin position="653"/>
        <end position="677"/>
    </location>
</feature>
<feature type="compositionally biased region" description="Low complexity" evidence="1">
    <location>
        <begin position="511"/>
        <end position="523"/>
    </location>
</feature>